<dbReference type="PANTHER" id="PTHR42648:SF11">
    <property type="entry name" value="TRANSPOSON TY4-P GAG-POL POLYPROTEIN"/>
    <property type="match status" value="1"/>
</dbReference>
<dbReference type="Proteomes" id="UP000036403">
    <property type="component" value="Unassembled WGS sequence"/>
</dbReference>
<keyword evidence="11" id="KW-1185">Reference proteome</keyword>
<sequence length="92" mass="10638">MRCQSLGKARYFATFIDNASRCEVRFLKTKDEVFEAFKEVKALIENQKGKKVKFLQSDNGNGRFNNFLDIIGSRMVLRNKFGADGKLQRRKA</sequence>
<proteinExistence type="predicted"/>
<dbReference type="SUPFAM" id="SSF53098">
    <property type="entry name" value="Ribonuclease H-like"/>
    <property type="match status" value="1"/>
</dbReference>
<organism evidence="10 11">
    <name type="scientific">Lasius niger</name>
    <name type="common">Black garden ant</name>
    <dbReference type="NCBI Taxonomy" id="67767"/>
    <lineage>
        <taxon>Eukaryota</taxon>
        <taxon>Metazoa</taxon>
        <taxon>Ecdysozoa</taxon>
        <taxon>Arthropoda</taxon>
        <taxon>Hexapoda</taxon>
        <taxon>Insecta</taxon>
        <taxon>Pterygota</taxon>
        <taxon>Neoptera</taxon>
        <taxon>Endopterygota</taxon>
        <taxon>Hymenoptera</taxon>
        <taxon>Apocrita</taxon>
        <taxon>Aculeata</taxon>
        <taxon>Formicoidea</taxon>
        <taxon>Formicidae</taxon>
        <taxon>Formicinae</taxon>
        <taxon>Lasius</taxon>
        <taxon>Lasius</taxon>
    </lineage>
</organism>
<keyword evidence="3" id="KW-0255">Endonuclease</keyword>
<keyword evidence="6" id="KW-0229">DNA integration</keyword>
<evidence type="ECO:0000256" key="8">
    <source>
        <dbReference type="ARBA" id="ARBA00022932"/>
    </source>
</evidence>
<dbReference type="GO" id="GO:0003887">
    <property type="term" value="F:DNA-directed DNA polymerase activity"/>
    <property type="evidence" value="ECO:0007669"/>
    <property type="project" value="UniProtKB-KW"/>
</dbReference>
<dbReference type="GO" id="GO:0006310">
    <property type="term" value="P:DNA recombination"/>
    <property type="evidence" value="ECO:0007669"/>
    <property type="project" value="UniProtKB-KW"/>
</dbReference>
<dbReference type="STRING" id="67767.A0A0J7NFL0"/>
<keyword evidence="8" id="KW-0239">DNA-directed DNA polymerase</keyword>
<keyword evidence="8" id="KW-0548">Nucleotidyltransferase</keyword>
<dbReference type="PaxDb" id="67767-A0A0J7NFL0"/>
<protein>
    <submittedName>
        <fullName evidence="10">Copia-like retroelement pol polyprotein</fullName>
    </submittedName>
</protein>
<dbReference type="EMBL" id="LBMM01005634">
    <property type="protein sequence ID" value="KMQ91350.1"/>
    <property type="molecule type" value="Genomic_DNA"/>
</dbReference>
<keyword evidence="2" id="KW-0479">Metal-binding</keyword>
<keyword evidence="8" id="KW-0808">Transferase</keyword>
<dbReference type="InterPro" id="IPR012337">
    <property type="entry name" value="RNaseH-like_sf"/>
</dbReference>
<evidence type="ECO:0000256" key="9">
    <source>
        <dbReference type="ARBA" id="ARBA00023172"/>
    </source>
</evidence>
<evidence type="ECO:0000256" key="7">
    <source>
        <dbReference type="ARBA" id="ARBA00022918"/>
    </source>
</evidence>
<evidence type="ECO:0000256" key="1">
    <source>
        <dbReference type="ARBA" id="ARBA00022722"/>
    </source>
</evidence>
<dbReference type="GO" id="GO:0016787">
    <property type="term" value="F:hydrolase activity"/>
    <property type="evidence" value="ECO:0007669"/>
    <property type="project" value="UniProtKB-KW"/>
</dbReference>
<dbReference type="InterPro" id="IPR039537">
    <property type="entry name" value="Retrotran_Ty1/copia-like"/>
</dbReference>
<evidence type="ECO:0000313" key="10">
    <source>
        <dbReference type="EMBL" id="KMQ91350.1"/>
    </source>
</evidence>
<keyword evidence="4" id="KW-0378">Hydrolase</keyword>
<keyword evidence="1" id="KW-0540">Nuclease</keyword>
<dbReference type="GO" id="GO:0015074">
    <property type="term" value="P:DNA integration"/>
    <property type="evidence" value="ECO:0007669"/>
    <property type="project" value="UniProtKB-KW"/>
</dbReference>
<reference evidence="10 11" key="1">
    <citation type="submission" date="2015-04" db="EMBL/GenBank/DDBJ databases">
        <title>Lasius niger genome sequencing.</title>
        <authorList>
            <person name="Konorov E.A."/>
            <person name="Nikitin M.A."/>
            <person name="Kirill M.V."/>
            <person name="Chang P."/>
        </authorList>
    </citation>
    <scope>NUCLEOTIDE SEQUENCE [LARGE SCALE GENOMIC DNA]</scope>
    <source>
        <tissue evidence="10">Whole</tissue>
    </source>
</reference>
<dbReference type="OrthoDB" id="413361at2759"/>
<evidence type="ECO:0000256" key="6">
    <source>
        <dbReference type="ARBA" id="ARBA00022908"/>
    </source>
</evidence>
<name>A0A0J7NFL0_LASNI</name>
<evidence type="ECO:0000256" key="3">
    <source>
        <dbReference type="ARBA" id="ARBA00022759"/>
    </source>
</evidence>
<dbReference type="AlphaFoldDB" id="A0A0J7NFL0"/>
<evidence type="ECO:0000256" key="2">
    <source>
        <dbReference type="ARBA" id="ARBA00022723"/>
    </source>
</evidence>
<evidence type="ECO:0000256" key="5">
    <source>
        <dbReference type="ARBA" id="ARBA00022842"/>
    </source>
</evidence>
<evidence type="ECO:0000313" key="11">
    <source>
        <dbReference type="Proteomes" id="UP000036403"/>
    </source>
</evidence>
<dbReference type="PANTHER" id="PTHR42648">
    <property type="entry name" value="TRANSPOSASE, PUTATIVE-RELATED"/>
    <property type="match status" value="1"/>
</dbReference>
<comment type="caution">
    <text evidence="10">The sequence shown here is derived from an EMBL/GenBank/DDBJ whole genome shotgun (WGS) entry which is preliminary data.</text>
</comment>
<dbReference type="GO" id="GO:0003964">
    <property type="term" value="F:RNA-directed DNA polymerase activity"/>
    <property type="evidence" value="ECO:0007669"/>
    <property type="project" value="UniProtKB-KW"/>
</dbReference>
<accession>A0A0J7NFL0</accession>
<keyword evidence="9" id="KW-0233">DNA recombination</keyword>
<evidence type="ECO:0000256" key="4">
    <source>
        <dbReference type="ARBA" id="ARBA00022801"/>
    </source>
</evidence>
<keyword evidence="7" id="KW-0695">RNA-directed DNA polymerase</keyword>
<dbReference type="GO" id="GO:0004519">
    <property type="term" value="F:endonuclease activity"/>
    <property type="evidence" value="ECO:0007669"/>
    <property type="project" value="UniProtKB-KW"/>
</dbReference>
<gene>
    <name evidence="10" type="ORF">RF55_8804</name>
</gene>
<keyword evidence="5" id="KW-0460">Magnesium</keyword>
<dbReference type="GO" id="GO:0046872">
    <property type="term" value="F:metal ion binding"/>
    <property type="evidence" value="ECO:0007669"/>
    <property type="project" value="UniProtKB-KW"/>
</dbReference>